<protein>
    <submittedName>
        <fullName evidence="2">Excalibur calcium-binding domain-containing protein</fullName>
    </submittedName>
</protein>
<dbReference type="InterPro" id="IPR035437">
    <property type="entry name" value="SNase_OB-fold_sf"/>
</dbReference>
<dbReference type="PROSITE" id="PS50830">
    <property type="entry name" value="TNASE_3"/>
    <property type="match status" value="1"/>
</dbReference>
<evidence type="ECO:0000259" key="1">
    <source>
        <dbReference type="PROSITE" id="PS50830"/>
    </source>
</evidence>
<dbReference type="SMART" id="SM00894">
    <property type="entry name" value="Excalibur"/>
    <property type="match status" value="1"/>
</dbReference>
<proteinExistence type="predicted"/>
<dbReference type="SMART" id="SM00318">
    <property type="entry name" value="SNc"/>
    <property type="match status" value="1"/>
</dbReference>
<comment type="caution">
    <text evidence="2">The sequence shown here is derived from an EMBL/GenBank/DDBJ whole genome shotgun (WGS) entry which is preliminary data.</text>
</comment>
<accession>A0ABU8KA52</accession>
<evidence type="ECO:0000313" key="3">
    <source>
        <dbReference type="Proteomes" id="UP001366503"/>
    </source>
</evidence>
<name>A0ABU8KA52_9HYPH</name>
<sequence length="285" mass="31413">MAGLVGIGAVMDRSRDNNRVDQWRKRTGGGRSRAHRWAMVPMRLIVVTVAAAGALAAQTLLQQSDRLSELKLSNLLEPKPEAITGVASVIDGDTIEIHGQRIRFNGIDAPESRQYCDDAKGFEYPCGRRSAEALDTFLAVSGPVQCTFIDWDRYHRFVGDCRRADGASIAAWMVEHGQALDWRRYSHGAYATQQATAEAAKVGIWVGKFQAPWEWRAEHAGAAPSRQPLGIISRKLVAQSGYSCEPRRTCKQVGSCDEAQWYLQNCSWGGKLDRDGDGVACETLC</sequence>
<dbReference type="PANTHER" id="PTHR12302">
    <property type="entry name" value="EBNA2 BINDING PROTEIN P100"/>
    <property type="match status" value="1"/>
</dbReference>
<dbReference type="InterPro" id="IPR008613">
    <property type="entry name" value="Excalibur_Ca-bd_domain"/>
</dbReference>
<dbReference type="Pfam" id="PF05901">
    <property type="entry name" value="Excalibur"/>
    <property type="match status" value="1"/>
</dbReference>
<dbReference type="PANTHER" id="PTHR12302:SF26">
    <property type="entry name" value="BLR1266 PROTEIN"/>
    <property type="match status" value="1"/>
</dbReference>
<dbReference type="EMBL" id="JAPYKO010000003">
    <property type="protein sequence ID" value="MEI9402083.1"/>
    <property type="molecule type" value="Genomic_DNA"/>
</dbReference>
<dbReference type="SUPFAM" id="SSF50199">
    <property type="entry name" value="Staphylococcal nuclease"/>
    <property type="match status" value="1"/>
</dbReference>
<dbReference type="RefSeq" id="WP_337092399.1">
    <property type="nucleotide sequence ID" value="NZ_JAPYKO010000003.1"/>
</dbReference>
<dbReference type="Proteomes" id="UP001366503">
    <property type="component" value="Unassembled WGS sequence"/>
</dbReference>
<gene>
    <name evidence="2" type="ORF">O7A05_07900</name>
</gene>
<dbReference type="Pfam" id="PF00565">
    <property type="entry name" value="SNase"/>
    <property type="match status" value="1"/>
</dbReference>
<organism evidence="2 3">
    <name type="scientific">Mesorhizobium argentiipisi</name>
    <dbReference type="NCBI Taxonomy" id="3015175"/>
    <lineage>
        <taxon>Bacteria</taxon>
        <taxon>Pseudomonadati</taxon>
        <taxon>Pseudomonadota</taxon>
        <taxon>Alphaproteobacteria</taxon>
        <taxon>Hyphomicrobiales</taxon>
        <taxon>Phyllobacteriaceae</taxon>
        <taxon>Mesorhizobium</taxon>
    </lineage>
</organism>
<dbReference type="InterPro" id="IPR016071">
    <property type="entry name" value="Staphylococal_nuclease_OB-fold"/>
</dbReference>
<evidence type="ECO:0000313" key="2">
    <source>
        <dbReference type="EMBL" id="MEI9402083.1"/>
    </source>
</evidence>
<dbReference type="Gene3D" id="2.40.50.90">
    <property type="match status" value="1"/>
</dbReference>
<keyword evidence="3" id="KW-1185">Reference proteome</keyword>
<feature type="domain" description="TNase-like" evidence="1">
    <location>
        <begin position="86"/>
        <end position="207"/>
    </location>
</feature>
<reference evidence="2 3" key="1">
    <citation type="submission" date="2022-12" db="EMBL/GenBank/DDBJ databases">
        <authorList>
            <person name="Muema E."/>
        </authorList>
    </citation>
    <scope>NUCLEOTIDE SEQUENCE [LARGE SCALE GENOMIC DNA]</scope>
    <source>
        <strain evidence="3">1330</strain>
    </source>
</reference>